<dbReference type="STRING" id="1736691.SAMN06295964_2963"/>
<gene>
    <name evidence="2" type="ORF">SAMN06295964_2963</name>
</gene>
<keyword evidence="3" id="KW-1185">Reference proteome</keyword>
<dbReference type="InterPro" id="IPR001279">
    <property type="entry name" value="Metallo-B-lactamas"/>
</dbReference>
<evidence type="ECO:0000259" key="1">
    <source>
        <dbReference type="Pfam" id="PF12706"/>
    </source>
</evidence>
<dbReference type="RefSeq" id="WP_078700854.1">
    <property type="nucleotide sequence ID" value="NZ_LT796768.1"/>
</dbReference>
<dbReference type="SUPFAM" id="SSF56281">
    <property type="entry name" value="Metallo-hydrolase/oxidoreductase"/>
    <property type="match status" value="1"/>
</dbReference>
<dbReference type="Gene3D" id="3.60.15.10">
    <property type="entry name" value="Ribonuclease Z/Hydroxyacylglutathione hydrolase-like"/>
    <property type="match status" value="1"/>
</dbReference>
<dbReference type="Pfam" id="PF12706">
    <property type="entry name" value="Lactamase_B_2"/>
    <property type="match status" value="1"/>
</dbReference>
<dbReference type="OrthoDB" id="3204284at2"/>
<organism evidence="2 3">
    <name type="scientific">Aeromicrobium choanae</name>
    <dbReference type="NCBI Taxonomy" id="1736691"/>
    <lineage>
        <taxon>Bacteria</taxon>
        <taxon>Bacillati</taxon>
        <taxon>Actinomycetota</taxon>
        <taxon>Actinomycetes</taxon>
        <taxon>Propionibacteriales</taxon>
        <taxon>Nocardioidaceae</taxon>
        <taxon>Aeromicrobium</taxon>
    </lineage>
</organism>
<dbReference type="Proteomes" id="UP000191040">
    <property type="component" value="Chromosome I"/>
</dbReference>
<dbReference type="GO" id="GO:0005737">
    <property type="term" value="C:cytoplasm"/>
    <property type="evidence" value="ECO:0007669"/>
    <property type="project" value="TreeGrafter"/>
</dbReference>
<dbReference type="AlphaFoldDB" id="A0A1T4Z8M3"/>
<sequence length="258" mass="27960">MTAVTWWGHSFVTVELPGATVVTDPLMSRRLFHVRRASEPPPAHATRADLVLISHLHHDHLHLPTLRRFDDAVPIVVPRGAVKAVRSLERLETIEVVPGDRLTVAGVDVEVLPARHDGRRDKRPGAAEATSLGFRFGRDGATCWYPGDTGVMDFGAVEPVDLALVPIGGWGPSLGDGHLDPEQAVEAVRAVGARWILPVHHGTYWPVVLRSSGPTHEQWFQRPAPRFRAAAAGAGLGARVVMPPMGVRTPLPRGSMPV</sequence>
<feature type="domain" description="Metallo-beta-lactamase" evidence="1">
    <location>
        <begin position="20"/>
        <end position="201"/>
    </location>
</feature>
<accession>A0A1T4Z8M3</accession>
<dbReference type="InterPro" id="IPR036866">
    <property type="entry name" value="RibonucZ/Hydroxyglut_hydro"/>
</dbReference>
<evidence type="ECO:0000313" key="3">
    <source>
        <dbReference type="Proteomes" id="UP000191040"/>
    </source>
</evidence>
<proteinExistence type="predicted"/>
<dbReference type="PANTHER" id="PTHR15032">
    <property type="entry name" value="N-ACYL-PHOSPHATIDYLETHANOLAMINE-HYDROLYZING PHOSPHOLIPASE D"/>
    <property type="match status" value="1"/>
</dbReference>
<protein>
    <submittedName>
        <fullName evidence="2">L-ascorbate metabolism protein UlaG, beta-lactamase superfamily</fullName>
    </submittedName>
</protein>
<dbReference type="EMBL" id="LT796768">
    <property type="protein sequence ID" value="SKB09895.1"/>
    <property type="molecule type" value="Genomic_DNA"/>
</dbReference>
<name>A0A1T4Z8M3_9ACTN</name>
<reference evidence="3" key="1">
    <citation type="submission" date="2017-02" db="EMBL/GenBank/DDBJ databases">
        <authorList>
            <person name="Varghese N."/>
            <person name="Submissions S."/>
        </authorList>
    </citation>
    <scope>NUCLEOTIDE SEQUENCE [LARGE SCALE GENOMIC DNA]</scope>
    <source>
        <strain evidence="3">9H-4</strain>
    </source>
</reference>
<dbReference type="PANTHER" id="PTHR15032:SF36">
    <property type="entry name" value="METALLO-BETA-LACTAMASE DOMAIN-CONTAINING PROTEIN"/>
    <property type="match status" value="1"/>
</dbReference>
<evidence type="ECO:0000313" key="2">
    <source>
        <dbReference type="EMBL" id="SKB09895.1"/>
    </source>
</evidence>